<feature type="transmembrane region" description="Helical" evidence="2">
    <location>
        <begin position="193"/>
        <end position="219"/>
    </location>
</feature>
<dbReference type="Pfam" id="PF21946">
    <property type="entry name" value="LppM"/>
    <property type="match status" value="1"/>
</dbReference>
<keyword evidence="2" id="KW-0472">Membrane</keyword>
<feature type="compositionally biased region" description="Low complexity" evidence="1">
    <location>
        <begin position="277"/>
        <end position="286"/>
    </location>
</feature>
<organism evidence="4 5">
    <name type="scientific">Brachybacterium sacelli</name>
    <dbReference type="NCBI Taxonomy" id="173364"/>
    <lineage>
        <taxon>Bacteria</taxon>
        <taxon>Bacillati</taxon>
        <taxon>Actinomycetota</taxon>
        <taxon>Actinomycetes</taxon>
        <taxon>Micrococcales</taxon>
        <taxon>Dermabacteraceae</taxon>
        <taxon>Brachybacterium</taxon>
    </lineage>
</organism>
<dbReference type="RefSeq" id="WP_209897710.1">
    <property type="nucleotide sequence ID" value="NZ_BAAAJW010000016.1"/>
</dbReference>
<feature type="compositionally biased region" description="Low complexity" evidence="1">
    <location>
        <begin position="236"/>
        <end position="268"/>
    </location>
</feature>
<dbReference type="EMBL" id="JAGIOD010000001">
    <property type="protein sequence ID" value="MBP2380091.1"/>
    <property type="molecule type" value="Genomic_DNA"/>
</dbReference>
<proteinExistence type="predicted"/>
<protein>
    <recommendedName>
        <fullName evidence="3">LppM domain-containing protein</fullName>
    </recommendedName>
</protein>
<keyword evidence="5" id="KW-1185">Reference proteome</keyword>
<comment type="caution">
    <text evidence="4">The sequence shown here is derived from an EMBL/GenBank/DDBJ whole genome shotgun (WGS) entry which is preliminary data.</text>
</comment>
<keyword evidence="2" id="KW-0812">Transmembrane</keyword>
<dbReference type="PROSITE" id="PS51257">
    <property type="entry name" value="PROKAR_LIPOPROTEIN"/>
    <property type="match status" value="1"/>
</dbReference>
<feature type="compositionally biased region" description="Low complexity" evidence="1">
    <location>
        <begin position="294"/>
        <end position="315"/>
    </location>
</feature>
<evidence type="ECO:0000256" key="1">
    <source>
        <dbReference type="SAM" id="MobiDB-lite"/>
    </source>
</evidence>
<sequence length="323" mass="33878">MNTISARRRLLAVLVLPFVLLLAGCGRLYADYEIQDADTMNLAFDIGFQSSYAEQQFDSAEALCEEMQAEGSSFGEVEVSAYDEDGIWGCRAEGMLERGEFGEGMELAEEGGEYHLTFDFGADQALTQEDIDVLASGYGADASAFDFRMSFTFPGKVLESAGGTVDGKTVTYTDVTELSQGVDITAESSGFPWVIVIVIVLVVGFLLLLVLAAVIFFVVRSRRAKRGPKGPGGSGPAAPAAFGGTAGAASISAGDAPPAAPQHGQPWGQAPPPPAAPQGDQGQPWSQPSPPAPQGDQGQQWGQPGSGSQDQQGWSRPPQPPGQ</sequence>
<keyword evidence="2" id="KW-1133">Transmembrane helix</keyword>
<dbReference type="Proteomes" id="UP001519290">
    <property type="component" value="Unassembled WGS sequence"/>
</dbReference>
<evidence type="ECO:0000313" key="5">
    <source>
        <dbReference type="Proteomes" id="UP001519290"/>
    </source>
</evidence>
<evidence type="ECO:0000259" key="3">
    <source>
        <dbReference type="Pfam" id="PF21946"/>
    </source>
</evidence>
<evidence type="ECO:0000313" key="4">
    <source>
        <dbReference type="EMBL" id="MBP2380091.1"/>
    </source>
</evidence>
<name>A0ABS4WV62_9MICO</name>
<feature type="region of interest" description="Disordered" evidence="1">
    <location>
        <begin position="224"/>
        <end position="323"/>
    </location>
</feature>
<evidence type="ECO:0000256" key="2">
    <source>
        <dbReference type="SAM" id="Phobius"/>
    </source>
</evidence>
<accession>A0ABS4WV62</accession>
<feature type="domain" description="LppM" evidence="3">
    <location>
        <begin position="27"/>
        <end position="182"/>
    </location>
</feature>
<reference evidence="4 5" key="1">
    <citation type="submission" date="2021-03" db="EMBL/GenBank/DDBJ databases">
        <title>Sequencing the genomes of 1000 actinobacteria strains.</title>
        <authorList>
            <person name="Klenk H.-P."/>
        </authorList>
    </citation>
    <scope>NUCLEOTIDE SEQUENCE [LARGE SCALE GENOMIC DNA]</scope>
    <source>
        <strain evidence="4 5">DSM 14566</strain>
    </source>
</reference>
<dbReference type="InterPro" id="IPR053807">
    <property type="entry name" value="LppM"/>
</dbReference>
<gene>
    <name evidence="4" type="ORF">JOF43_000048</name>
</gene>